<dbReference type="Pfam" id="PF13913">
    <property type="entry name" value="zf-C2HC_2"/>
    <property type="match status" value="2"/>
</dbReference>
<accession>A0A7M7TG44</accession>
<evidence type="ECO:0000256" key="5">
    <source>
        <dbReference type="ARBA" id="ARBA00023054"/>
    </source>
</evidence>
<dbReference type="KEGG" id="spu:575766"/>
<feature type="domain" description="C2HC/C3H-type" evidence="8">
    <location>
        <begin position="604"/>
        <end position="633"/>
    </location>
</feature>
<feature type="region of interest" description="Disordered" evidence="7">
    <location>
        <begin position="579"/>
        <end position="641"/>
    </location>
</feature>
<dbReference type="AlphaFoldDB" id="A0A7M7TG44"/>
<evidence type="ECO:0000256" key="1">
    <source>
        <dbReference type="ARBA" id="ARBA00010843"/>
    </source>
</evidence>
<keyword evidence="4" id="KW-0862">Zinc</keyword>
<feature type="compositionally biased region" description="Basic and acidic residues" evidence="7">
    <location>
        <begin position="418"/>
        <end position="451"/>
    </location>
</feature>
<feature type="compositionally biased region" description="Polar residues" evidence="7">
    <location>
        <begin position="261"/>
        <end position="274"/>
    </location>
</feature>
<dbReference type="OMA" id="DYKQCPY"/>
<dbReference type="Proteomes" id="UP000007110">
    <property type="component" value="Unassembled WGS sequence"/>
</dbReference>
<dbReference type="PROSITE" id="PS52027">
    <property type="entry name" value="ZF_C2HC_C3H"/>
    <property type="match status" value="2"/>
</dbReference>
<evidence type="ECO:0000313" key="10">
    <source>
        <dbReference type="Proteomes" id="UP000007110"/>
    </source>
</evidence>
<organism evidence="9 10">
    <name type="scientific">Strongylocentrotus purpuratus</name>
    <name type="common">Purple sea urchin</name>
    <dbReference type="NCBI Taxonomy" id="7668"/>
    <lineage>
        <taxon>Eukaryota</taxon>
        <taxon>Metazoa</taxon>
        <taxon>Echinodermata</taxon>
        <taxon>Eleutherozoa</taxon>
        <taxon>Echinozoa</taxon>
        <taxon>Echinoidea</taxon>
        <taxon>Euechinoidea</taxon>
        <taxon>Echinacea</taxon>
        <taxon>Camarodonta</taxon>
        <taxon>Echinidea</taxon>
        <taxon>Strongylocentrotidae</taxon>
        <taxon>Strongylocentrotus</taxon>
    </lineage>
</organism>
<feature type="compositionally biased region" description="Basic and acidic residues" evidence="7">
    <location>
        <begin position="339"/>
        <end position="370"/>
    </location>
</feature>
<proteinExistence type="inferred from homology"/>
<feature type="compositionally biased region" description="Basic and acidic residues" evidence="7">
    <location>
        <begin position="298"/>
        <end position="326"/>
    </location>
</feature>
<keyword evidence="3 6" id="KW-0863">Zinc-finger</keyword>
<sequence length="641" mass="74488">MASSGSVRYPGGYPDSMRRTAPAAHSRIPVAQAQRADANRHVSAPHRSRLLAMQDAYQKKLIKEKEEKMSAMYNRQQDQALQKVTRHGSKAGTDGGQGIVRDFFRERKQMEQSKHSAEIMPRDTHFQKKLLERKSDLSSTYDASYIQNRQAQKISDLQEQKRHEERKQQEMLNYKQQNQMQQQPKPGKGMMRSNPLAPIKRDSVKTKAHGPPSPSYDLYETSSNLAYDDEEDYPMKPLSKPQKVSHRSKQRIDHETPPPNKLNTTHDLTPQPAKQLNRKKIAPPISKNKPPMRAKKDKKNDFQKWQEEQDLERQERLNRYGEKNKTENLSQPNNEYTVDYDRELANEMDSAKTRRQNEYDDMMAKEHELEAMIAKHKQDLAKMSMDNDSDDEMDSFPVQKNRQPVKKQSKPQSKPSPRYKDTDSFHYHDDDDDYESRAGEFKSRQRQESKPKPKPKRKAPPRDPDPEPFAPPPAPVRHDTTLYDQAIDDEGEAMDLDLVACPICGRRFAADRLSKHKLICKNTSRKKRKVFDSTKHRTEGTEQAQYVRRGQHLKNDPPVKPSNWKRKHQEFVRSIRDARETQAYVAKGGKLSDLPPPPPSENPDYKQCPYCNRKFNPATAERHIPHCKNTKNRPKPPPRKK</sequence>
<evidence type="ECO:0000313" key="9">
    <source>
        <dbReference type="EnsemblMetazoa" id="XP_781236"/>
    </source>
</evidence>
<evidence type="ECO:0000256" key="3">
    <source>
        <dbReference type="ARBA" id="ARBA00022771"/>
    </source>
</evidence>
<name>A0A7M7TG44_STRPU</name>
<keyword evidence="10" id="KW-1185">Reference proteome</keyword>
<dbReference type="PANTHER" id="PTHR14649">
    <property type="entry name" value="ZINC FINGER C2HC DOMAIN-CONTAINING PROTEIN 1C"/>
    <property type="match status" value="1"/>
</dbReference>
<evidence type="ECO:0000256" key="4">
    <source>
        <dbReference type="ARBA" id="ARBA00022833"/>
    </source>
</evidence>
<keyword evidence="5" id="KW-0175">Coiled coil</keyword>
<feature type="domain" description="C2HC/C3H-type" evidence="8">
    <location>
        <begin position="497"/>
        <end position="526"/>
    </location>
</feature>
<evidence type="ECO:0000256" key="2">
    <source>
        <dbReference type="ARBA" id="ARBA00022723"/>
    </source>
</evidence>
<feature type="region of interest" description="Disordered" evidence="7">
    <location>
        <begin position="173"/>
        <end position="484"/>
    </location>
</feature>
<dbReference type="GeneID" id="575766"/>
<dbReference type="GO" id="GO:0008270">
    <property type="term" value="F:zinc ion binding"/>
    <property type="evidence" value="ECO:0007669"/>
    <property type="project" value="UniProtKB-KW"/>
</dbReference>
<dbReference type="Gene3D" id="3.30.160.60">
    <property type="entry name" value="Classic Zinc Finger"/>
    <property type="match status" value="1"/>
</dbReference>
<dbReference type="EnsemblMetazoa" id="XM_776143">
    <property type="protein sequence ID" value="XP_781236"/>
    <property type="gene ID" value="LOC575766"/>
</dbReference>
<feature type="compositionally biased region" description="Low complexity" evidence="7">
    <location>
        <begin position="175"/>
        <end position="191"/>
    </location>
</feature>
<dbReference type="InterPro" id="IPR026104">
    <property type="entry name" value="ZNF_C2HC_dom_1C"/>
</dbReference>
<dbReference type="InterPro" id="IPR049899">
    <property type="entry name" value="Znf_C2HC_C3H"/>
</dbReference>
<dbReference type="InParanoid" id="A0A7M7TG44"/>
<evidence type="ECO:0000256" key="6">
    <source>
        <dbReference type="PROSITE-ProRule" id="PRU01371"/>
    </source>
</evidence>
<protein>
    <recommendedName>
        <fullName evidence="8">C2HC/C3H-type domain-containing protein</fullName>
    </recommendedName>
</protein>
<dbReference type="RefSeq" id="XP_781236.2">
    <property type="nucleotide sequence ID" value="XM_776143.5"/>
</dbReference>
<dbReference type="OrthoDB" id="10255185at2759"/>
<comment type="similarity">
    <text evidence="1">Belongs to the ZC2HC1 family.</text>
</comment>
<reference evidence="9" key="2">
    <citation type="submission" date="2021-01" db="UniProtKB">
        <authorList>
            <consortium name="EnsemblMetazoa"/>
        </authorList>
    </citation>
    <scope>IDENTIFICATION</scope>
</reference>
<evidence type="ECO:0000259" key="8">
    <source>
        <dbReference type="PROSITE" id="PS52027"/>
    </source>
</evidence>
<dbReference type="PANTHER" id="PTHR14649:SF1">
    <property type="entry name" value="ZINC FINGER C2HC DOMAIN-CONTAINING PROTEIN 1C"/>
    <property type="match status" value="1"/>
</dbReference>
<keyword evidence="2" id="KW-0479">Metal-binding</keyword>
<reference evidence="10" key="1">
    <citation type="submission" date="2015-02" db="EMBL/GenBank/DDBJ databases">
        <title>Genome sequencing for Strongylocentrotus purpuratus.</title>
        <authorList>
            <person name="Murali S."/>
            <person name="Liu Y."/>
            <person name="Vee V."/>
            <person name="English A."/>
            <person name="Wang M."/>
            <person name="Skinner E."/>
            <person name="Han Y."/>
            <person name="Muzny D.M."/>
            <person name="Worley K.C."/>
            <person name="Gibbs R.A."/>
        </authorList>
    </citation>
    <scope>NUCLEOTIDE SEQUENCE</scope>
</reference>
<evidence type="ECO:0000256" key="7">
    <source>
        <dbReference type="SAM" id="MobiDB-lite"/>
    </source>
</evidence>
<feature type="compositionally biased region" description="Polar residues" evidence="7">
    <location>
        <begin position="327"/>
        <end position="336"/>
    </location>
</feature>
<feature type="region of interest" description="Disordered" evidence="7">
    <location>
        <begin position="1"/>
        <end position="48"/>
    </location>
</feature>
<feature type="compositionally biased region" description="Basic residues" evidence="7">
    <location>
        <begin position="625"/>
        <end position="641"/>
    </location>
</feature>